<dbReference type="InterPro" id="IPR027961">
    <property type="entry name" value="DUF4442"/>
</dbReference>
<dbReference type="GO" id="GO:0016853">
    <property type="term" value="F:isomerase activity"/>
    <property type="evidence" value="ECO:0007669"/>
    <property type="project" value="UniProtKB-KW"/>
</dbReference>
<keyword evidence="2" id="KW-0413">Isomerase</keyword>
<dbReference type="EMBL" id="KV442017">
    <property type="protein sequence ID" value="OAQ34578.1"/>
    <property type="molecule type" value="Genomic_DNA"/>
</dbReference>
<accession>A0A197KBM3</accession>
<protein>
    <submittedName>
        <fullName evidence="2">Thioesterase/thiol ester dehydrase-isomerase</fullName>
    </submittedName>
</protein>
<dbReference type="AlphaFoldDB" id="A0A197KBM3"/>
<dbReference type="Gene3D" id="3.10.129.10">
    <property type="entry name" value="Hotdog Thioesterase"/>
    <property type="match status" value="1"/>
</dbReference>
<keyword evidence="1" id="KW-0812">Transmembrane</keyword>
<dbReference type="Pfam" id="PF14539">
    <property type="entry name" value="DUF4442"/>
    <property type="match status" value="1"/>
</dbReference>
<dbReference type="OrthoDB" id="10255641at2759"/>
<dbReference type="SUPFAM" id="SSF54637">
    <property type="entry name" value="Thioesterase/thiol ester dehydrase-isomerase"/>
    <property type="match status" value="1"/>
</dbReference>
<keyword evidence="3" id="KW-1185">Reference proteome</keyword>
<feature type="transmembrane region" description="Helical" evidence="1">
    <location>
        <begin position="55"/>
        <end position="75"/>
    </location>
</feature>
<organism evidence="2 3">
    <name type="scientific">Linnemannia elongata AG-77</name>
    <dbReference type="NCBI Taxonomy" id="1314771"/>
    <lineage>
        <taxon>Eukaryota</taxon>
        <taxon>Fungi</taxon>
        <taxon>Fungi incertae sedis</taxon>
        <taxon>Mucoromycota</taxon>
        <taxon>Mortierellomycotina</taxon>
        <taxon>Mortierellomycetes</taxon>
        <taxon>Mortierellales</taxon>
        <taxon>Mortierellaceae</taxon>
        <taxon>Linnemannia</taxon>
    </lineage>
</organism>
<sequence>MSLYYLLCALTVITLGTFVVNLGLAIHQATKENNPIGFWNWIDSYHRVPLRLRRWFYVFLLGINSPFLSAIDYRVTVLSKGKAVLTMKTVRKNSNLYGTVHAGAMVTFAETTGALALFSTFKPMDRALATNINIQYFKKASGMLTATSVVPEIKDFTIKDLNTEVLVTNEQMETVAKMIVTFRVDYRSVKTE</sequence>
<gene>
    <name evidence="2" type="ORF">K457DRAFT_901169</name>
</gene>
<feature type="transmembrane region" description="Helical" evidence="1">
    <location>
        <begin position="96"/>
        <end position="118"/>
    </location>
</feature>
<dbReference type="InterPro" id="IPR029069">
    <property type="entry name" value="HotDog_dom_sf"/>
</dbReference>
<proteinExistence type="predicted"/>
<keyword evidence="1" id="KW-1133">Transmembrane helix</keyword>
<evidence type="ECO:0000256" key="1">
    <source>
        <dbReference type="SAM" id="Phobius"/>
    </source>
</evidence>
<dbReference type="Proteomes" id="UP000078512">
    <property type="component" value="Unassembled WGS sequence"/>
</dbReference>
<keyword evidence="1" id="KW-0472">Membrane</keyword>
<name>A0A197KBM3_9FUNG</name>
<evidence type="ECO:0000313" key="2">
    <source>
        <dbReference type="EMBL" id="OAQ34578.1"/>
    </source>
</evidence>
<dbReference type="CDD" id="cd03443">
    <property type="entry name" value="PaaI_thioesterase"/>
    <property type="match status" value="1"/>
</dbReference>
<evidence type="ECO:0000313" key="3">
    <source>
        <dbReference type="Proteomes" id="UP000078512"/>
    </source>
</evidence>
<reference evidence="2 3" key="1">
    <citation type="submission" date="2016-05" db="EMBL/GenBank/DDBJ databases">
        <title>Genome sequencing reveals origins of a unique bacterial endosymbiosis in the earliest lineages of terrestrial Fungi.</title>
        <authorList>
            <consortium name="DOE Joint Genome Institute"/>
            <person name="Uehling J."/>
            <person name="Gryganskyi A."/>
            <person name="Hameed K."/>
            <person name="Tschaplinski T."/>
            <person name="Misztal P."/>
            <person name="Wu S."/>
            <person name="Desiro A."/>
            <person name="Vande Pol N."/>
            <person name="Du Z.-Y."/>
            <person name="Zienkiewicz A."/>
            <person name="Zienkiewicz K."/>
            <person name="Morin E."/>
            <person name="Tisserant E."/>
            <person name="Splivallo R."/>
            <person name="Hainaut M."/>
            <person name="Henrissat B."/>
            <person name="Ohm R."/>
            <person name="Kuo A."/>
            <person name="Yan J."/>
            <person name="Lipzen A."/>
            <person name="Nolan M."/>
            <person name="Labutti K."/>
            <person name="Barry K."/>
            <person name="Goldstein A."/>
            <person name="Labbe J."/>
            <person name="Schadt C."/>
            <person name="Tuskan G."/>
            <person name="Grigoriev I."/>
            <person name="Martin F."/>
            <person name="Vilgalys R."/>
            <person name="Bonito G."/>
        </authorList>
    </citation>
    <scope>NUCLEOTIDE SEQUENCE [LARGE SCALE GENOMIC DNA]</scope>
    <source>
        <strain evidence="2 3">AG-77</strain>
    </source>
</reference>